<keyword evidence="2" id="KW-0614">Plasmid</keyword>
<proteinExistence type="predicted"/>
<evidence type="ECO:0000313" key="3">
    <source>
        <dbReference type="Proteomes" id="UP000011659"/>
    </source>
</evidence>
<dbReference type="EMBL" id="CP073371">
    <property type="protein sequence ID" value="QUJ74769.1"/>
    <property type="molecule type" value="Genomic_DNA"/>
</dbReference>
<dbReference type="EMBL" id="AOLR01000080">
    <property type="protein sequence ID" value="EMA06176.1"/>
    <property type="molecule type" value="Genomic_DNA"/>
</dbReference>
<dbReference type="AlphaFoldDB" id="M0JB09"/>
<evidence type="ECO:0000313" key="2">
    <source>
        <dbReference type="EMBL" id="QUJ74769.1"/>
    </source>
</evidence>
<evidence type="ECO:0000313" key="4">
    <source>
        <dbReference type="Proteomes" id="UP000682967"/>
    </source>
</evidence>
<reference evidence="1 3" key="1">
    <citation type="journal article" date="2014" name="PLoS Genet.">
        <title>Phylogenetically driven sequencing of extremely halophilic archaea reveals strategies for static and dynamic osmo-response.</title>
        <authorList>
            <person name="Becker E.A."/>
            <person name="Seitzer P.M."/>
            <person name="Tritt A."/>
            <person name="Larsen D."/>
            <person name="Krusor M."/>
            <person name="Yao A.I."/>
            <person name="Wu D."/>
            <person name="Madern D."/>
            <person name="Eisen J.A."/>
            <person name="Darling A.E."/>
            <person name="Facciotti M.T."/>
        </authorList>
    </citation>
    <scope>NUCLEOTIDE SEQUENCE [LARGE SCALE GENOMIC DNA]</scope>
    <source>
        <strain evidence="1 3">ATCC 33800</strain>
    </source>
</reference>
<dbReference type="KEGG" id="hsin:KDQ40_21840"/>
<evidence type="ECO:0000313" key="1">
    <source>
        <dbReference type="EMBL" id="EMA06176.1"/>
    </source>
</evidence>
<keyword evidence="3" id="KW-1185">Reference proteome</keyword>
<dbReference type="PATRIC" id="fig|662476.7.peg.4325"/>
<reference evidence="2" key="2">
    <citation type="submission" date="2021-04" db="EMBL/GenBank/DDBJ databases">
        <title>Complete Genome sequence and Methylome Analysis of the Haloarchaeon Haloarcula sinaiiensis.</title>
        <authorList>
            <person name="Fomenkov A."/>
            <person name="DasSarma P."/>
            <person name="DasSarma S."/>
            <person name="Roberts R.J."/>
        </authorList>
    </citation>
    <scope>NUCLEOTIDE SEQUENCE</scope>
    <source>
        <strain evidence="2">ATCC 33800</strain>
        <plasmid evidence="2">pHsi204</plasmid>
    </source>
</reference>
<gene>
    <name evidence="1" type="ORF">C436_21805</name>
    <name evidence="2" type="ORF">KDQ40_21840</name>
</gene>
<dbReference type="OrthoDB" id="324628at2157"/>
<organism evidence="1 3">
    <name type="scientific">Haloarcula marismortui ATCC 33800</name>
    <dbReference type="NCBI Taxonomy" id="662476"/>
    <lineage>
        <taxon>Archaea</taxon>
        <taxon>Methanobacteriati</taxon>
        <taxon>Methanobacteriota</taxon>
        <taxon>Stenosarchaea group</taxon>
        <taxon>Halobacteria</taxon>
        <taxon>Halobacteriales</taxon>
        <taxon>Haloarculaceae</taxon>
        <taxon>Haloarcula</taxon>
    </lineage>
</organism>
<accession>M0JB09</accession>
<geneLocation type="plasmid" evidence="2 4">
    <name>pHsi204</name>
</geneLocation>
<sequence>MGERISSYVGEDLVDTIVAVAEHHDISTSKAIELLLREGVQAREMRYRYEQLDAKLDVLIESLGGEPVAAEAVEERFERVARRGLPGGVTGVDLADSPTPYFQAAGTIPDRADEEQEVYEIVLKEREAVEGGDGVEQGADD</sequence>
<dbReference type="GeneID" id="64825658"/>
<protein>
    <submittedName>
        <fullName evidence="1">Uncharacterized protein</fullName>
    </submittedName>
</protein>
<dbReference type="Proteomes" id="UP000682967">
    <property type="component" value="Plasmid pHsi204"/>
</dbReference>
<name>M0JB09_9EURY</name>
<dbReference type="RefSeq" id="WP_004967093.1">
    <property type="nucleotide sequence ID" value="NZ_AOLR01000080.1"/>
</dbReference>
<dbReference type="Proteomes" id="UP000011659">
    <property type="component" value="Unassembled WGS sequence"/>
</dbReference>